<sequence length="107" mass="12334">MHAPPKHNYNKGYGSLPIAFYMSHTQIWLQNCSKTCFESNIFTWLCRMPIEHFEAHENEAKRHLQNVADTPGFAYDSDSMSVTHPNGRQMKLDRASSAVFTFNFCDS</sequence>
<proteinExistence type="predicted"/>
<protein>
    <submittedName>
        <fullName evidence="1">Uncharacterized protein</fullName>
    </submittedName>
</protein>
<reference evidence="1 2" key="1">
    <citation type="journal article" date="2015" name="Genome Biol.">
        <title>Comparative genomics of Steinernema reveals deeply conserved gene regulatory networks.</title>
        <authorList>
            <person name="Dillman A.R."/>
            <person name="Macchietto M."/>
            <person name="Porter C.F."/>
            <person name="Rogers A."/>
            <person name="Williams B."/>
            <person name="Antoshechkin I."/>
            <person name="Lee M.M."/>
            <person name="Goodwin Z."/>
            <person name="Lu X."/>
            <person name="Lewis E.E."/>
            <person name="Goodrich-Blair H."/>
            <person name="Stock S.P."/>
            <person name="Adams B.J."/>
            <person name="Sternberg P.W."/>
            <person name="Mortazavi A."/>
        </authorList>
    </citation>
    <scope>NUCLEOTIDE SEQUENCE [LARGE SCALE GENOMIC DNA]</scope>
    <source>
        <strain evidence="1 2">ALL</strain>
    </source>
</reference>
<dbReference type="Proteomes" id="UP000298663">
    <property type="component" value="Unassembled WGS sequence"/>
</dbReference>
<dbReference type="AlphaFoldDB" id="A0A4U5M7X3"/>
<reference evidence="1 2" key="2">
    <citation type="journal article" date="2019" name="G3 (Bethesda)">
        <title>Hybrid Assembly of the Genome of the Entomopathogenic Nematode Steinernema carpocapsae Identifies the X-Chromosome.</title>
        <authorList>
            <person name="Serra L."/>
            <person name="Macchietto M."/>
            <person name="Macias-Munoz A."/>
            <person name="McGill C.J."/>
            <person name="Rodriguez I.M."/>
            <person name="Rodriguez B."/>
            <person name="Murad R."/>
            <person name="Mortazavi A."/>
        </authorList>
    </citation>
    <scope>NUCLEOTIDE SEQUENCE [LARGE SCALE GENOMIC DNA]</scope>
    <source>
        <strain evidence="1 2">ALL</strain>
    </source>
</reference>
<evidence type="ECO:0000313" key="1">
    <source>
        <dbReference type="EMBL" id="TKR65018.1"/>
    </source>
</evidence>
<keyword evidence="2" id="KW-1185">Reference proteome</keyword>
<gene>
    <name evidence="1" type="ORF">L596_025482</name>
</gene>
<evidence type="ECO:0000313" key="2">
    <source>
        <dbReference type="Proteomes" id="UP000298663"/>
    </source>
</evidence>
<organism evidence="1 2">
    <name type="scientific">Steinernema carpocapsae</name>
    <name type="common">Entomopathogenic nematode</name>
    <dbReference type="NCBI Taxonomy" id="34508"/>
    <lineage>
        <taxon>Eukaryota</taxon>
        <taxon>Metazoa</taxon>
        <taxon>Ecdysozoa</taxon>
        <taxon>Nematoda</taxon>
        <taxon>Chromadorea</taxon>
        <taxon>Rhabditida</taxon>
        <taxon>Tylenchina</taxon>
        <taxon>Panagrolaimomorpha</taxon>
        <taxon>Strongyloidoidea</taxon>
        <taxon>Steinernematidae</taxon>
        <taxon>Steinernema</taxon>
    </lineage>
</organism>
<name>A0A4U5M7X3_STECR</name>
<comment type="caution">
    <text evidence="1">The sequence shown here is derived from an EMBL/GenBank/DDBJ whole genome shotgun (WGS) entry which is preliminary data.</text>
</comment>
<accession>A0A4U5M7X3</accession>
<dbReference type="EMBL" id="AZBU02000009">
    <property type="protein sequence ID" value="TKR65018.1"/>
    <property type="molecule type" value="Genomic_DNA"/>
</dbReference>